<feature type="transmembrane region" description="Helical" evidence="2">
    <location>
        <begin position="195"/>
        <end position="226"/>
    </location>
</feature>
<proteinExistence type="predicted"/>
<dbReference type="Proteomes" id="UP001642464">
    <property type="component" value="Unassembled WGS sequence"/>
</dbReference>
<organism evidence="3 4">
    <name type="scientific">Durusdinium trenchii</name>
    <dbReference type="NCBI Taxonomy" id="1381693"/>
    <lineage>
        <taxon>Eukaryota</taxon>
        <taxon>Sar</taxon>
        <taxon>Alveolata</taxon>
        <taxon>Dinophyceae</taxon>
        <taxon>Suessiales</taxon>
        <taxon>Symbiodiniaceae</taxon>
        <taxon>Durusdinium</taxon>
    </lineage>
</organism>
<feature type="region of interest" description="Disordered" evidence="1">
    <location>
        <begin position="1"/>
        <end position="27"/>
    </location>
</feature>
<reference evidence="3 4" key="1">
    <citation type="submission" date="2024-02" db="EMBL/GenBank/DDBJ databases">
        <authorList>
            <person name="Chen Y."/>
            <person name="Shah S."/>
            <person name="Dougan E. K."/>
            <person name="Thang M."/>
            <person name="Chan C."/>
        </authorList>
    </citation>
    <scope>NUCLEOTIDE SEQUENCE [LARGE SCALE GENOMIC DNA]</scope>
</reference>
<keyword evidence="2" id="KW-0812">Transmembrane</keyword>
<feature type="transmembrane region" description="Helical" evidence="2">
    <location>
        <begin position="75"/>
        <end position="101"/>
    </location>
</feature>
<keyword evidence="4" id="KW-1185">Reference proteome</keyword>
<feature type="transmembrane region" description="Helical" evidence="2">
    <location>
        <begin position="121"/>
        <end position="140"/>
    </location>
</feature>
<dbReference type="SUPFAM" id="SSF52047">
    <property type="entry name" value="RNI-like"/>
    <property type="match status" value="1"/>
</dbReference>
<sequence>MTSDETNNVNTSEAGGPAAQAGYQRGSSNNSLADRIVGGPAQLDRDDLLARGMTNQQVDALEVQARIAEELRSHIVRWVLCFMCTLCVVGITSFGLLIWLIISWANARNQQLTCDSPLLEWVTVVYIIKVYMFFLHRMVIRCVCKYDARENPSSPPPWYVKLYNLLFPTFDFVWNITGIVLAGTSKTCAAVMPDVYHSILAFASCGLFIAVWFLINAVGLQVILAYMMRSLEPVRNLDGAQMNSTIHRSTIAAASQRMALRQVLRRCLELRLVEVAEPGLASHVCAGLMHCTKLRALKLGLTLVPNITNLRQVLQACKQLRVLSLSSNADHLVSLQYLSEELPKTCSLRELTVGRCNTTWKDIEAPTSKSTETAVIARPQSFIEVGGPLNPPPLVPLARLKLRCVDFRVHYGRAHKNRAWLTDDMFGILGQMRHLRELRVDGQKLLSDRCFWFLRRHHFRLRLLHFSGCRPMCSVGPCATSLGFAWWWRFFGLRQSYDFDLLVFGLGLRSLTWDYVFSVDFFALVDDFALTVDYDRTFSRRLFASSSESILDMGMDLDMEDHNMAVMETSLSFGGSVNVTEYEDEDPPEYEAFEAEEHPAEGEDDGGGDSESLGGFEGLQQTLEAMATELDELADGSQADDDLAAIEEQVEGAVEALVTLREARSQINALKRDRGFRGPGTSSFKGGKGASSSTTSPKSSTYRNEANAAEVNVVDLLEGANNNVSFDLEPTVHEINVVSTLSEALTASAAGPPELSLDKMYVAALDSACNRSCAGEEWIKTMKAALNHAPPAIKNLIMEKPVRDYFRFGNGGILESQKRIRLPIVVKNQVVLLWLAAIPCDSLGCLLGKDFLESLGATLNFSSKKLQLKYLTEEWTPLSKMKAAQARPGSSKMMPNLFEISPTASRWQRLLLRMAARRTWHWKGVMLWLVQRPFLRFLPVPLPVVANAEEWKTQLKDMVRRKVWPKRWLPKAQEVMSLLHLQEAQTLRNRMGLEEAFMEDEAVMFGIKALKKPPRARKQAALVQATHQAIAELDGRKEELARELLGPRGGMPRNKADLVKLAVLLNVTVDPKDTNDQLKAKCKPMVDVLMGKGFGSSPERSKGSAEGRLGTHSSVLPAERDRRSDAVKLSVGTLGKAAFKDLKSGARLAVRDGVMKARRMRDKMGAPVSYLNEIMEAEYVDFIDKVASGQEAEVFMADLHMPPLPASRFDCIRLPISGLREQLQRPSRLHRRLTDEWRFGHINGWICRDHYCPRRILFHPSTATVPRFFPNEAFTGLRRSVFCDEEGNINFVRNDNFKDSWNTQSHVHSQVAVQGETWLEVKQEWIEHAYPPWSWEQFSFPIRTAVMLGQQGSHDCQNGDKFFVGFDTMNQKGMLPVDSTVPISSWIRTAEDGWMMLEEKVLHRDRAVHRVPHGSLIKSVEVYVQLHHNTLREDPHRYPMIGELYTETEPVSACAIRKGHAIMQSITLKTGYDLLKVSDRRRANMDIRNNRPFCLMIAFPCSVWSNLINMTTRGDPVKIARLAKRRKYERILVEYAAMKAVEQVLSGNHFILENPATSAAWRLVGKLRKLVENAKDLDLYHVRVDQCAFGLRGAGGGLHYKPTTFLTSSKEVAAALDGFRCDRRHHHEAVIGGNKVTRLAGHYPPLLAETLLEGIEREWSMLEINVIEELDDENPGGGDDGGEDDGGPPGPSDEPDGHDGDDHDGNGDHFMLDNPAEQEDEDDDVVVSGDDKPTAGDRKMAKHLHEVTGHRPPLRLARALLITGADPMLIKAAKEHKTLHQSLMVNDLDFLEEIRLPTKEQLVMTYNLFYLNRQRMMDFITHKFFQSRMVVQLQLNYNLESLQERRLQNMDGGWSKHKAPRLSDDAVTYAAGLEKLKSLSLASAAGEAAKHQSEAKQCGLEGCPNLGRAAAEALLGCGSLLRCSLRSCRPLPVASVVWEDHIDQHRHKVME</sequence>
<accession>A0ABP0QR41</accession>
<feature type="compositionally biased region" description="Basic and acidic residues" evidence="1">
    <location>
        <begin position="1695"/>
        <end position="1711"/>
    </location>
</feature>
<feature type="transmembrane region" description="Helical" evidence="2">
    <location>
        <begin position="463"/>
        <end position="488"/>
    </location>
</feature>
<feature type="transmembrane region" description="Helical" evidence="2">
    <location>
        <begin position="161"/>
        <end position="183"/>
    </location>
</feature>
<feature type="region of interest" description="Disordered" evidence="1">
    <location>
        <begin position="1093"/>
        <end position="1121"/>
    </location>
</feature>
<feature type="region of interest" description="Disordered" evidence="1">
    <location>
        <begin position="1670"/>
        <end position="1743"/>
    </location>
</feature>
<keyword evidence="2" id="KW-1133">Transmembrane helix</keyword>
<dbReference type="InterPro" id="IPR032675">
    <property type="entry name" value="LRR_dom_sf"/>
</dbReference>
<evidence type="ECO:0000256" key="2">
    <source>
        <dbReference type="SAM" id="Phobius"/>
    </source>
</evidence>
<feature type="region of interest" description="Disordered" evidence="1">
    <location>
        <begin position="596"/>
        <end position="615"/>
    </location>
</feature>
<evidence type="ECO:0000313" key="3">
    <source>
        <dbReference type="EMBL" id="CAK9090598.1"/>
    </source>
</evidence>
<protein>
    <submittedName>
        <fullName evidence="3">Kinesin-like protein KIFC3</fullName>
    </submittedName>
</protein>
<feature type="region of interest" description="Disordered" evidence="1">
    <location>
        <begin position="671"/>
        <end position="703"/>
    </location>
</feature>
<feature type="compositionally biased region" description="Acidic residues" evidence="1">
    <location>
        <begin position="1716"/>
        <end position="1725"/>
    </location>
</feature>
<dbReference type="Gene3D" id="3.80.10.10">
    <property type="entry name" value="Ribonuclease Inhibitor"/>
    <property type="match status" value="1"/>
</dbReference>
<keyword evidence="2" id="KW-0472">Membrane</keyword>
<feature type="compositionally biased region" description="Low complexity" evidence="1">
    <location>
        <begin position="680"/>
        <end position="701"/>
    </location>
</feature>
<evidence type="ECO:0000256" key="1">
    <source>
        <dbReference type="SAM" id="MobiDB-lite"/>
    </source>
</evidence>
<dbReference type="EMBL" id="CAXAMM010040017">
    <property type="protein sequence ID" value="CAK9090598.1"/>
    <property type="molecule type" value="Genomic_DNA"/>
</dbReference>
<feature type="compositionally biased region" description="Polar residues" evidence="1">
    <location>
        <begin position="1"/>
        <end position="13"/>
    </location>
</feature>
<evidence type="ECO:0000313" key="4">
    <source>
        <dbReference type="Proteomes" id="UP001642464"/>
    </source>
</evidence>
<gene>
    <name evidence="3" type="ORF">SCF082_LOCUS42728</name>
</gene>
<feature type="compositionally biased region" description="Acidic residues" evidence="1">
    <location>
        <begin position="1670"/>
        <end position="1686"/>
    </location>
</feature>
<comment type="caution">
    <text evidence="3">The sequence shown here is derived from an EMBL/GenBank/DDBJ whole genome shotgun (WGS) entry which is preliminary data.</text>
</comment>
<feature type="compositionally biased region" description="Basic and acidic residues" evidence="1">
    <location>
        <begin position="1729"/>
        <end position="1743"/>
    </location>
</feature>
<name>A0ABP0QR41_9DINO</name>